<keyword evidence="5" id="KW-1185">Reference proteome</keyword>
<sequence length="1806" mass="201060">MYSKHKLWILFSFFILVLTVCPALSAATFDFSDVPGANNTNYTLIAKTYTDDTETIVYDTLEDLINAPDGDFTFSDVPDGEYEIFFSYWIPAMNGWGVGNTTVTIENGEAVENLLFNGTLLYGDNDSYLWPQAEALHDTIVSGTVTSVSGNGSISGTAGFFDSSDAPSHYMKIARGAAIGLYSKEYVEADEEYLNITQPVNISCIVMDDDSAYMLREAVSQLDLEDQGVNISVYAFSRSSTSNISYTAPENVDLGDSDVIVLFSMTAMSFMAASVEDDVIAIVNGTKSENATIIDLGGFGLGTVELDKYPKLEEYWNNFYSINTERLLAYILINFCEGIDGNVWDPITVPTNGVYHPDMGRPSFETLEEYMEWYSTDDGTHHVYNPDNITIGIPFLINTNGDIGDRAIDDLISRLEAKGINVIPVHMHWLLYSSTPEYFKYEEEWLVDAFIDMGMGAMVTGVIYDTDYLQDVNVPVINAIEYEGTIEEWENSTTGRSYYYQYQIPIMEIGGEIESIVVSGKKYDEDHDAYVDEPIPAQMEWMINRTLNWINLKTTENEDRKVALIYYHNSPGRDTAMTATNLDVAPSIVSLLEGMEDRGYTLGNSTPNATELRQLVEDQGRNIGAWAPDELETIVSTNETELMPVEEYMEMFSQLPESCQNEVTEIWGEAPGDLMVYENESGKYFVFPKITLGNVILAPQPTRGGTNNTSILYHDQTTPPDHHYIAFYLWLQKQYEADVVIHFGQHGTQEWLKGKGVGLSATEDWPAIVIGDMPVVYIYNVGGISEGSVAKRRGNCVIVDHATPAIVDAGLYGELLELHDKIHLYTEADQNNDSIKYDYRNSTIELYESLGFENVLSVSAEELVDMTEEEYEEFVIYGEVHSYLHELASENMPYGLHILGETLEGEELVAMVKSLLGSSFKENVAAVYEGDEEELESANENNTLYKMLEDLLINGTEPEDILEIYLNETPSMYKEIAGVTHTYNNGTFGFTNLDGEDWANDWVNYSVYALESSGEEYLTGNEMLTIRGPQNATCEVELESSTLQEFNKIEALLPGDASLSGQVWYYSKMNSTNKTGVEMTVLLLQDDAVVAVDRTDGDGNFSFINLPDGTYTLRAYYYQYVAEMGGAQFYYIDQETTEHVLEEGESEEDYKLWVYTSGTEDEYNELQALTGNSSISGQTYYTSEGERINSTSLVILEKQSFRLSTDAQKVYDDLEDAITYAETLEACGGEIESVLNALEGQYIAPALGDDPIRSPSVLPTGKNFYSFNPYVIPSEETWNQGVELTDAFLEEWKEANDGEYPTKIGFVLWSAETLRHKGVMESEILYLMGVRPVWENGILSDVEIIPDEELTHPRIDVVVTITGVYRDTWELQIEMMDRAVAKVSELDDSDSTWDNYVKENSDGLYEYLNGTGNYTQEEAKDLSMDRVFGPDLGMYEVGSMGSAMSQSDTWNGNDSELAALYLSSMAYVYGEDVWGQHEPELFKKVLSGTEAIVFSRSGNDGRGSSGVVFDHVSTFYGGLALAIKEIDGEYPEMYIADLRDSENMETTTLVEYLYTELYSTYWNPTYISGLMESGYAGAAELLAILQDLAALDYTTGAVTDDMWQQIYDTYVLDSNDLGLEEWFNDNNPYALQSAYAQLIEAIRLGEWEASDDVLENLANKYQESVEEYGPCCCVLCCGNALLDDYANGHATSHQILDNPSTDLSSTSSGGSSGTGSAKIVPANNNENQESMSNQSSNANDGGYGTDTSRASTPDNYVEGNVMQAETNANQNSQSSTSGMSASGVAILGTVFVLLTLTVFYVGFKRN</sequence>
<dbReference type="InterPro" id="IPR003672">
    <property type="entry name" value="CobN/Mg_chltase"/>
</dbReference>
<feature type="region of interest" description="Disordered" evidence="1">
    <location>
        <begin position="1695"/>
        <end position="1755"/>
    </location>
</feature>
<dbReference type="CDD" id="cd10150">
    <property type="entry name" value="CobN_like"/>
    <property type="match status" value="1"/>
</dbReference>
<feature type="domain" description="CobN/magnesium chelatase" evidence="3">
    <location>
        <begin position="314"/>
        <end position="1653"/>
    </location>
</feature>
<organism evidence="4 5">
    <name type="scientific">Methanolobus tindarius DSM 2278</name>
    <dbReference type="NCBI Taxonomy" id="1090322"/>
    <lineage>
        <taxon>Archaea</taxon>
        <taxon>Methanobacteriati</taxon>
        <taxon>Methanobacteriota</taxon>
        <taxon>Stenosarchaea group</taxon>
        <taxon>Methanomicrobia</taxon>
        <taxon>Methanosarcinales</taxon>
        <taxon>Methanosarcinaceae</taxon>
        <taxon>Methanolobus</taxon>
    </lineage>
</organism>
<evidence type="ECO:0000259" key="3">
    <source>
        <dbReference type="Pfam" id="PF02514"/>
    </source>
</evidence>
<dbReference type="PANTHER" id="PTHR44119:SF4">
    <property type="entry name" value="AEROBIC COBALTOCHELATASE SUBUNIT COBN"/>
    <property type="match status" value="1"/>
</dbReference>
<keyword evidence="2" id="KW-0472">Membrane</keyword>
<gene>
    <name evidence="4" type="ORF">MettiDRAFT_0305</name>
</gene>
<reference evidence="4 5" key="1">
    <citation type="submission" date="2013-08" db="EMBL/GenBank/DDBJ databases">
        <authorList>
            <consortium name="DOE Joint Genome Institute"/>
            <person name="Eisen J."/>
            <person name="Huntemann M."/>
            <person name="Han J."/>
            <person name="Chen A."/>
            <person name="Kyrpides N."/>
            <person name="Mavromatis K."/>
            <person name="Markowitz V."/>
            <person name="Palaniappan K."/>
            <person name="Ivanova N."/>
            <person name="Schaumberg A."/>
            <person name="Pati A."/>
            <person name="Liolios K."/>
            <person name="Nordberg H.P."/>
            <person name="Cantor M.N."/>
            <person name="Hua S.X."/>
            <person name="Woyke T."/>
        </authorList>
    </citation>
    <scope>NUCLEOTIDE SEQUENCE [LARGE SCALE GENOMIC DNA]</scope>
    <source>
        <strain evidence="4 5">DSM 2278</strain>
    </source>
</reference>
<evidence type="ECO:0000313" key="4">
    <source>
        <dbReference type="EMBL" id="ETA66902.1"/>
    </source>
</evidence>
<comment type="caution">
    <text evidence="4">The sequence shown here is derived from an EMBL/GenBank/DDBJ whole genome shotgun (WGS) entry which is preliminary data.</text>
</comment>
<dbReference type="Proteomes" id="UP000019483">
    <property type="component" value="Unassembled WGS sequence"/>
</dbReference>
<feature type="compositionally biased region" description="Polar residues" evidence="1">
    <location>
        <begin position="1745"/>
        <end position="1754"/>
    </location>
</feature>
<evidence type="ECO:0000256" key="2">
    <source>
        <dbReference type="SAM" id="Phobius"/>
    </source>
</evidence>
<dbReference type="STRING" id="1090322.MettiDRAFT_0305"/>
<dbReference type="Gene3D" id="2.60.40.10">
    <property type="entry name" value="Immunoglobulins"/>
    <property type="match status" value="1"/>
</dbReference>
<dbReference type="PANTHER" id="PTHR44119">
    <property type="entry name" value="MAGNESIUM-CHELATASE SUBUNIT CHLH, CHLOROPLASTIC"/>
    <property type="match status" value="1"/>
</dbReference>
<accession>W9DT87</accession>
<dbReference type="EMBL" id="AZAJ01000001">
    <property type="protein sequence ID" value="ETA66902.1"/>
    <property type="molecule type" value="Genomic_DNA"/>
</dbReference>
<feature type="transmembrane region" description="Helical" evidence="2">
    <location>
        <begin position="1779"/>
        <end position="1803"/>
    </location>
</feature>
<dbReference type="Pfam" id="PF02514">
    <property type="entry name" value="CobN-Mg_chel"/>
    <property type="match status" value="1"/>
</dbReference>
<evidence type="ECO:0000256" key="1">
    <source>
        <dbReference type="SAM" id="MobiDB-lite"/>
    </source>
</evidence>
<name>W9DT87_METTI</name>
<dbReference type="InterPro" id="IPR013783">
    <property type="entry name" value="Ig-like_fold"/>
</dbReference>
<dbReference type="SUPFAM" id="SSF117074">
    <property type="entry name" value="Hypothetical protein PA1324"/>
    <property type="match status" value="1"/>
</dbReference>
<proteinExistence type="predicted"/>
<keyword evidence="2" id="KW-1133">Transmembrane helix</keyword>
<evidence type="ECO:0000313" key="5">
    <source>
        <dbReference type="Proteomes" id="UP000019483"/>
    </source>
</evidence>
<feature type="compositionally biased region" description="Low complexity" evidence="1">
    <location>
        <begin position="1722"/>
        <end position="1739"/>
    </location>
</feature>
<keyword evidence="2" id="KW-0812">Transmembrane</keyword>
<protein>
    <submittedName>
        <fullName evidence="4">Mg chelatase, cobalamin biosynthesis protein CobN</fullName>
    </submittedName>
</protein>